<evidence type="ECO:0000256" key="6">
    <source>
        <dbReference type="SAM" id="MobiDB-lite"/>
    </source>
</evidence>
<dbReference type="Pfam" id="PF01794">
    <property type="entry name" value="Ferric_reduct"/>
    <property type="match status" value="1"/>
</dbReference>
<dbReference type="InterPro" id="IPR017927">
    <property type="entry name" value="FAD-bd_FR_type"/>
</dbReference>
<dbReference type="PANTHER" id="PTHR11972:SF69">
    <property type="entry name" value="FERRIC REDUCTION OXIDASE 6-RELATED"/>
    <property type="match status" value="1"/>
</dbReference>
<dbReference type="Proteomes" id="UP000355283">
    <property type="component" value="Unassembled WGS sequence"/>
</dbReference>
<dbReference type="Pfam" id="PF08030">
    <property type="entry name" value="NAD_binding_6"/>
    <property type="match status" value="1"/>
</dbReference>
<feature type="region of interest" description="Disordered" evidence="6">
    <location>
        <begin position="1008"/>
        <end position="1035"/>
    </location>
</feature>
<feature type="transmembrane region" description="Helical" evidence="7">
    <location>
        <begin position="613"/>
        <end position="637"/>
    </location>
</feature>
<keyword evidence="2 7" id="KW-0812">Transmembrane</keyword>
<reference evidence="9 10" key="1">
    <citation type="submission" date="2019-01" db="EMBL/GenBank/DDBJ databases">
        <title>Nuclear Genome Assembly of the Microalgal Biofuel strain Nannochloropsis salina CCMP1776.</title>
        <authorList>
            <person name="Hovde B."/>
        </authorList>
    </citation>
    <scope>NUCLEOTIDE SEQUENCE [LARGE SCALE GENOMIC DNA]</scope>
    <source>
        <strain evidence="9 10">CCMP1776</strain>
    </source>
</reference>
<proteinExistence type="predicted"/>
<evidence type="ECO:0000313" key="9">
    <source>
        <dbReference type="EMBL" id="TFJ86727.1"/>
    </source>
</evidence>
<keyword evidence="3 7" id="KW-1133">Transmembrane helix</keyword>
<dbReference type="Pfam" id="PF08022">
    <property type="entry name" value="FAD_binding_8"/>
    <property type="match status" value="1"/>
</dbReference>
<evidence type="ECO:0000256" key="7">
    <source>
        <dbReference type="SAM" id="Phobius"/>
    </source>
</evidence>
<organism evidence="9 10">
    <name type="scientific">Nannochloropsis salina CCMP1776</name>
    <dbReference type="NCBI Taxonomy" id="1027361"/>
    <lineage>
        <taxon>Eukaryota</taxon>
        <taxon>Sar</taxon>
        <taxon>Stramenopiles</taxon>
        <taxon>Ochrophyta</taxon>
        <taxon>Eustigmatophyceae</taxon>
        <taxon>Eustigmatales</taxon>
        <taxon>Monodopsidaceae</taxon>
        <taxon>Microchloropsis</taxon>
        <taxon>Microchloropsis salina</taxon>
    </lineage>
</organism>
<dbReference type="InterPro" id="IPR013121">
    <property type="entry name" value="Fe_red_NAD-bd_6"/>
</dbReference>
<feature type="region of interest" description="Disordered" evidence="6">
    <location>
        <begin position="802"/>
        <end position="821"/>
    </location>
</feature>
<dbReference type="GO" id="GO:0016175">
    <property type="term" value="F:superoxide-generating NAD(P)H oxidase activity"/>
    <property type="evidence" value="ECO:0007669"/>
    <property type="project" value="TreeGrafter"/>
</dbReference>
<dbReference type="SUPFAM" id="SSF52343">
    <property type="entry name" value="Ferredoxin reductase-like, C-terminal NADP-linked domain"/>
    <property type="match status" value="1"/>
</dbReference>
<feature type="domain" description="FAD-binding FR-type" evidence="8">
    <location>
        <begin position="681"/>
        <end position="877"/>
    </location>
</feature>
<evidence type="ECO:0000313" key="10">
    <source>
        <dbReference type="Proteomes" id="UP000355283"/>
    </source>
</evidence>
<name>A0A4D9D8M4_9STRA</name>
<protein>
    <recommendedName>
        <fullName evidence="8">FAD-binding FR-type domain-containing protein</fullName>
    </recommendedName>
</protein>
<feature type="transmembrane region" description="Helical" evidence="7">
    <location>
        <begin position="513"/>
        <end position="532"/>
    </location>
</feature>
<evidence type="ECO:0000256" key="2">
    <source>
        <dbReference type="ARBA" id="ARBA00022692"/>
    </source>
</evidence>
<keyword evidence="10" id="KW-1185">Reference proteome</keyword>
<feature type="compositionally biased region" description="Basic and acidic residues" evidence="6">
    <location>
        <begin position="1008"/>
        <end position="1017"/>
    </location>
</feature>
<dbReference type="SFLD" id="SFLDS00052">
    <property type="entry name" value="Ferric_Reductase_Domain"/>
    <property type="match status" value="1"/>
</dbReference>
<dbReference type="InterPro" id="IPR050369">
    <property type="entry name" value="RBOH/FRE"/>
</dbReference>
<dbReference type="EMBL" id="SDOX01000007">
    <property type="protein sequence ID" value="TFJ86727.1"/>
    <property type="molecule type" value="Genomic_DNA"/>
</dbReference>
<dbReference type="PANTHER" id="PTHR11972">
    <property type="entry name" value="NADPH OXIDASE"/>
    <property type="match status" value="1"/>
</dbReference>
<feature type="transmembrane region" description="Helical" evidence="7">
    <location>
        <begin position="552"/>
        <end position="575"/>
    </location>
</feature>
<dbReference type="InterPro" id="IPR013112">
    <property type="entry name" value="FAD-bd_8"/>
</dbReference>
<feature type="transmembrane region" description="Helical" evidence="7">
    <location>
        <begin position="644"/>
        <end position="663"/>
    </location>
</feature>
<comment type="subcellular location">
    <subcellularLocation>
        <location evidence="1">Membrane</location>
        <topology evidence="1">Multi-pass membrane protein</topology>
    </subcellularLocation>
</comment>
<dbReference type="InterPro" id="IPR039261">
    <property type="entry name" value="FNR_nucleotide-bd"/>
</dbReference>
<dbReference type="InterPro" id="IPR013130">
    <property type="entry name" value="Fe3_Rdtase_TM_dom"/>
</dbReference>
<sequence>MSAPHIGTQTVGTVMMGYPAYPMTANASIVVSRDGASLSPFDMTYYPHENLTLDLSGAPGQVAWEASGGASFLTGGGCPGNIRSANRTTTIMMPGDDVSEVTVWGACADGNSAVGIMRSVTLKPKMNAMMSLSMFSASSETYAAYITMTLVGIPYVEFDVPIARRLLSTALDLPYSQIYLVANVASPTSPIGQRFLRWLKGERETHRRIQSRQNPVATDVVLRVTNLKTQVDASALLPPLKTFLTSPLPHDFLGQYMNATTPPSAEDPVSMVIRQSGSIPFSIPSLRARCVLDEPTGMALSWRLDPTLEFVDIQLEGAGKGWIAGGLVTADKLMVSRPRHKVLLYDFTAGDARFLSLEGYLPRNLVATNASAYGVAPLLLQAAGGKMFMRYRQVFDKAIVPVGLLESTSFMWAWSEHSFPEMHAAARTVLLHWADGTCSPPLILPALEGYWLLLFPFFAVFVTWTSLRKTNEDDCGRTLLQRRLGAILPLPAWVDEATCGVMSNLLNLKWGEFLFIVLFYVLQGMLIVYWALRFGDFGLKSLGIAFGKAALTNLMLAFLPVSKTCLWIQIFGISFERAVKYHRHVSYLMLLTTTLHLAFLIGINPVWGYPPKLNGVVMAYGLWAYICFLVMAATALFRRWHFEIFRYTHYLFIAGTVLSILHVPEGLPYMWVPGILYVVDFFWRWVGVLRDPVLATLSVFPDRVTQLDVFPLTPGGPSNLFYKCGGGKERKWNRPLEPGSYVFVCIPRISLFQWHPISISTAGMTLSPQAGVAPSFSLHLKGHQEGSWSGRLCRLAEVARTREDRHHAGTETDKPPASEREHIRGWTGWLPTFEGGSDSPMESPRAQSQRSLFPCHHTSINGLSILVDGPYGKLSIDLRNYRRLVLVAGGIGVTPMTTTLSYIRYQKRQQLLTSLQGVTLVWVSRNLDLMYGFAPFLGAMQLEMNTPEQPRFFEPELYVSKGLDASGSISPVSYAEFSRTGIVQQGAGSKVQSMSAAIGPDVEIGRTAEKSDWHEQGGVDGGGETDSVQGINTHRGRPNFEKILRNLVLSEKGESDAVGVFVCAPKALLLEVQRQCVIQDVDLHMEEFDW</sequence>
<dbReference type="GO" id="GO:0005886">
    <property type="term" value="C:plasma membrane"/>
    <property type="evidence" value="ECO:0007669"/>
    <property type="project" value="TreeGrafter"/>
</dbReference>
<dbReference type="CDD" id="cd06186">
    <property type="entry name" value="NOX_Duox_like_FAD_NADP"/>
    <property type="match status" value="1"/>
</dbReference>
<dbReference type="AlphaFoldDB" id="A0A4D9D8M4"/>
<evidence type="ECO:0000256" key="3">
    <source>
        <dbReference type="ARBA" id="ARBA00022989"/>
    </source>
</evidence>
<evidence type="ECO:0000259" key="8">
    <source>
        <dbReference type="PROSITE" id="PS51384"/>
    </source>
</evidence>
<evidence type="ECO:0000256" key="1">
    <source>
        <dbReference type="ARBA" id="ARBA00004141"/>
    </source>
</evidence>
<feature type="transmembrane region" description="Helical" evidence="7">
    <location>
        <begin position="449"/>
        <end position="467"/>
    </location>
</feature>
<comment type="caution">
    <text evidence="9">The sequence shown here is derived from an EMBL/GenBank/DDBJ whole genome shotgun (WGS) entry which is preliminary data.</text>
</comment>
<dbReference type="Gene3D" id="3.40.50.80">
    <property type="entry name" value="Nucleotide-binding domain of ferredoxin-NADP reductase (FNR) module"/>
    <property type="match status" value="1"/>
</dbReference>
<gene>
    <name evidence="9" type="ORF">NSK_001815</name>
</gene>
<dbReference type="OrthoDB" id="167398at2759"/>
<evidence type="ECO:0000256" key="5">
    <source>
        <dbReference type="ARBA" id="ARBA00023136"/>
    </source>
</evidence>
<keyword evidence="4" id="KW-0560">Oxidoreductase</keyword>
<feature type="transmembrane region" description="Helical" evidence="7">
    <location>
        <begin position="587"/>
        <end position="607"/>
    </location>
</feature>
<keyword evidence="5 7" id="KW-0472">Membrane</keyword>
<evidence type="ECO:0000256" key="4">
    <source>
        <dbReference type="ARBA" id="ARBA00023002"/>
    </source>
</evidence>
<accession>A0A4D9D8M4</accession>
<dbReference type="PROSITE" id="PS51384">
    <property type="entry name" value="FAD_FR"/>
    <property type="match status" value="1"/>
</dbReference>
<dbReference type="SFLD" id="SFLDG01168">
    <property type="entry name" value="Ferric_reductase_subgroup_(FRE"/>
    <property type="match status" value="1"/>
</dbReference>